<proteinExistence type="predicted"/>
<sequence>MTIEAEEAATIPLHSDAEIEQRVLALIGSANRRQVWLMFLDEADVQLPVIIPMADYPSAPYGGAAELFAARIAEVVEATDAAGLIVVWERWGGAESTEADRVWARELASACAAVEVSVRAQLISHRSGVRWFSPDDYL</sequence>
<name>A0A4S4FZQ2_9MICO</name>
<reference evidence="1 2" key="1">
    <citation type="submission" date="2019-04" db="EMBL/GenBank/DDBJ databases">
        <authorList>
            <person name="Jiang L."/>
        </authorList>
    </citation>
    <scope>NUCLEOTIDE SEQUENCE [LARGE SCALE GENOMIC DNA]</scope>
    <source>
        <strain evidence="1 2">YIM 131861</strain>
    </source>
</reference>
<comment type="caution">
    <text evidence="1">The sequence shown here is derived from an EMBL/GenBank/DDBJ whole genome shotgun (WGS) entry which is preliminary data.</text>
</comment>
<gene>
    <name evidence="1" type="ORF">E6C70_00900</name>
</gene>
<dbReference type="EMBL" id="SSSN01000002">
    <property type="protein sequence ID" value="THG36134.1"/>
    <property type="molecule type" value="Genomic_DNA"/>
</dbReference>
<evidence type="ECO:0000313" key="1">
    <source>
        <dbReference type="EMBL" id="THG36134.1"/>
    </source>
</evidence>
<dbReference type="OrthoDB" id="5123240at2"/>
<dbReference type="RefSeq" id="WP_136421359.1">
    <property type="nucleotide sequence ID" value="NZ_OZ241748.1"/>
</dbReference>
<keyword evidence="2" id="KW-1185">Reference proteome</keyword>
<evidence type="ECO:0000313" key="2">
    <source>
        <dbReference type="Proteomes" id="UP000307380"/>
    </source>
</evidence>
<protein>
    <submittedName>
        <fullName evidence="1">Uncharacterized protein</fullName>
    </submittedName>
</protein>
<dbReference type="Proteomes" id="UP000307380">
    <property type="component" value="Unassembled WGS sequence"/>
</dbReference>
<organism evidence="1 2">
    <name type="scientific">Orlajensenia flava</name>
    <dbReference type="NCBI Taxonomy" id="2565934"/>
    <lineage>
        <taxon>Bacteria</taxon>
        <taxon>Bacillati</taxon>
        <taxon>Actinomycetota</taxon>
        <taxon>Actinomycetes</taxon>
        <taxon>Micrococcales</taxon>
        <taxon>Microbacteriaceae</taxon>
        <taxon>Orlajensenia</taxon>
    </lineage>
</organism>
<accession>A0A4S4FZQ2</accession>
<dbReference type="AlphaFoldDB" id="A0A4S4FZQ2"/>